<comment type="cofactor">
    <cofactor evidence="1">
        <name>FAD</name>
        <dbReference type="ChEBI" id="CHEBI:57692"/>
    </cofactor>
</comment>
<evidence type="ECO:0000256" key="9">
    <source>
        <dbReference type="ARBA" id="ARBA00023180"/>
    </source>
</evidence>
<dbReference type="GO" id="GO:0019139">
    <property type="term" value="F:cytokinin dehydrogenase activity"/>
    <property type="evidence" value="ECO:0007669"/>
    <property type="project" value="UniProtKB-EC"/>
</dbReference>
<dbReference type="STRING" id="4097.A0A1S4AU58"/>
<dbReference type="Gene3D" id="3.40.462.10">
    <property type="entry name" value="FAD-linked oxidases, C-terminal domain"/>
    <property type="match status" value="1"/>
</dbReference>
<dbReference type="GO" id="GO:0016491">
    <property type="term" value="F:oxidoreductase activity"/>
    <property type="evidence" value="ECO:0000318"/>
    <property type="project" value="GO_Central"/>
</dbReference>
<reference evidence="14" key="2">
    <citation type="submission" date="2025-08" db="UniProtKB">
        <authorList>
            <consortium name="RefSeq"/>
        </authorList>
    </citation>
    <scope>IDENTIFICATION</scope>
    <source>
        <tissue evidence="14">Leaf</tissue>
    </source>
</reference>
<dbReference type="InterPro" id="IPR016169">
    <property type="entry name" value="FAD-bd_PCMH_sub2"/>
</dbReference>
<name>A0A1S4AU58_TOBAC</name>
<dbReference type="InterPro" id="IPR016170">
    <property type="entry name" value="Cytok_DH_C_sf"/>
</dbReference>
<dbReference type="InterPro" id="IPR006093">
    <property type="entry name" value="Oxy_OxRdtase_FAD_BS"/>
</dbReference>
<dbReference type="FunFam" id="3.40.462.10:FF:000001">
    <property type="entry name" value="Cytokinin dehydrogenase 2"/>
    <property type="match status" value="1"/>
</dbReference>
<dbReference type="Gene3D" id="3.30.43.10">
    <property type="entry name" value="Uridine Diphospho-n-acetylenolpyruvylglucosamine Reductase, domain 2"/>
    <property type="match status" value="1"/>
</dbReference>
<keyword evidence="8" id="KW-1015">Disulfide bond</keyword>
<comment type="catalytic activity">
    <reaction evidence="10">
        <text>N(6)-dimethylallyladenine + A + H2O = 3-methyl-2-butenal + adenine + AH2</text>
        <dbReference type="Rhea" id="RHEA:13625"/>
        <dbReference type="ChEBI" id="CHEBI:13193"/>
        <dbReference type="ChEBI" id="CHEBI:15377"/>
        <dbReference type="ChEBI" id="CHEBI:15825"/>
        <dbReference type="ChEBI" id="CHEBI:16708"/>
        <dbReference type="ChEBI" id="CHEBI:17499"/>
        <dbReference type="ChEBI" id="CHEBI:17660"/>
        <dbReference type="EC" id="1.5.99.12"/>
    </reaction>
</comment>
<evidence type="ECO:0000256" key="6">
    <source>
        <dbReference type="ARBA" id="ARBA00022827"/>
    </source>
</evidence>
<dbReference type="InterPro" id="IPR036318">
    <property type="entry name" value="FAD-bd_PCMH-like_sf"/>
</dbReference>
<evidence type="ECO:0000256" key="11">
    <source>
        <dbReference type="SAM" id="SignalP"/>
    </source>
</evidence>
<dbReference type="FunFam" id="3.30.465.10:FF:000021">
    <property type="entry name" value="Cytokinin dehydrogenase 1"/>
    <property type="match status" value="1"/>
</dbReference>
<keyword evidence="13" id="KW-1185">Reference proteome</keyword>
<dbReference type="InterPro" id="IPR016164">
    <property type="entry name" value="FAD-linked_Oxase-like_C"/>
</dbReference>
<dbReference type="Proteomes" id="UP000790787">
    <property type="component" value="Chromosome 5"/>
</dbReference>
<reference evidence="13" key="1">
    <citation type="journal article" date="2014" name="Nat. Commun.">
        <title>The tobacco genome sequence and its comparison with those of tomato and potato.</title>
        <authorList>
            <person name="Sierro N."/>
            <person name="Battey J.N."/>
            <person name="Ouadi S."/>
            <person name="Bakaher N."/>
            <person name="Bovet L."/>
            <person name="Willig A."/>
            <person name="Goepfert S."/>
            <person name="Peitsch M.C."/>
            <person name="Ivanov N.V."/>
        </authorList>
    </citation>
    <scope>NUCLEOTIDE SEQUENCE [LARGE SCALE GENOMIC DNA]</scope>
</reference>
<dbReference type="GO" id="GO:0071949">
    <property type="term" value="F:FAD binding"/>
    <property type="evidence" value="ECO:0007669"/>
    <property type="project" value="InterPro"/>
</dbReference>
<dbReference type="SUPFAM" id="SSF56176">
    <property type="entry name" value="FAD-binding/transporter-associated domain-like"/>
    <property type="match status" value="1"/>
</dbReference>
<feature type="domain" description="FAD-binding PCMH-type" evidence="12">
    <location>
        <begin position="83"/>
        <end position="261"/>
    </location>
</feature>
<dbReference type="Pfam" id="PF09265">
    <property type="entry name" value="Cytokin-bind"/>
    <property type="match status" value="1"/>
</dbReference>
<dbReference type="KEGG" id="nta:107801329"/>
<dbReference type="OrthoDB" id="415825at2759"/>
<dbReference type="InterPro" id="IPR016167">
    <property type="entry name" value="FAD-bd_PCMH_sub1"/>
</dbReference>
<evidence type="ECO:0000256" key="5">
    <source>
        <dbReference type="ARBA" id="ARBA00022729"/>
    </source>
</evidence>
<evidence type="ECO:0000256" key="3">
    <source>
        <dbReference type="ARBA" id="ARBA00011928"/>
    </source>
</evidence>
<dbReference type="Gene3D" id="3.30.465.10">
    <property type="match status" value="1"/>
</dbReference>
<evidence type="ECO:0000256" key="10">
    <source>
        <dbReference type="ARBA" id="ARBA00048224"/>
    </source>
</evidence>
<dbReference type="InterPro" id="IPR016166">
    <property type="entry name" value="FAD-bd_PCMH"/>
</dbReference>
<dbReference type="GeneID" id="107801329"/>
<proteinExistence type="inferred from homology"/>
<dbReference type="InterPro" id="IPR015345">
    <property type="entry name" value="Cytokinin_DH_FAD/cytokin-bd"/>
</dbReference>
<dbReference type="PROSITE" id="PS00862">
    <property type="entry name" value="OX2_COVAL_FAD"/>
    <property type="match status" value="1"/>
</dbReference>
<evidence type="ECO:0000256" key="7">
    <source>
        <dbReference type="ARBA" id="ARBA00023002"/>
    </source>
</evidence>
<protein>
    <recommendedName>
        <fullName evidence="3">cytokinin dehydrogenase</fullName>
        <ecNumber evidence="3">1.5.99.12</ecNumber>
    </recommendedName>
</protein>
<dbReference type="PaxDb" id="4097-A0A1S4AU58"/>
<organism evidence="13 14">
    <name type="scientific">Nicotiana tabacum</name>
    <name type="common">Common tobacco</name>
    <dbReference type="NCBI Taxonomy" id="4097"/>
    <lineage>
        <taxon>Eukaryota</taxon>
        <taxon>Viridiplantae</taxon>
        <taxon>Streptophyta</taxon>
        <taxon>Embryophyta</taxon>
        <taxon>Tracheophyta</taxon>
        <taxon>Spermatophyta</taxon>
        <taxon>Magnoliopsida</taxon>
        <taxon>eudicotyledons</taxon>
        <taxon>Gunneridae</taxon>
        <taxon>Pentapetalae</taxon>
        <taxon>asterids</taxon>
        <taxon>lamiids</taxon>
        <taxon>Solanales</taxon>
        <taxon>Solanaceae</taxon>
        <taxon>Nicotianoideae</taxon>
        <taxon>Nicotianeae</taxon>
        <taxon>Nicotiana</taxon>
    </lineage>
</organism>
<keyword evidence="9" id="KW-0325">Glycoprotein</keyword>
<dbReference type="RefSeq" id="XP_016480121.1">
    <property type="nucleotide sequence ID" value="XM_016624635.1"/>
</dbReference>
<evidence type="ECO:0000256" key="8">
    <source>
        <dbReference type="ARBA" id="ARBA00023157"/>
    </source>
</evidence>
<evidence type="ECO:0000256" key="1">
    <source>
        <dbReference type="ARBA" id="ARBA00001974"/>
    </source>
</evidence>
<comment type="similarity">
    <text evidence="2">Belongs to the oxygen-dependent FAD-linked oxidoreductase family.</text>
</comment>
<dbReference type="GO" id="GO:0009690">
    <property type="term" value="P:cytokinin metabolic process"/>
    <property type="evidence" value="ECO:0007669"/>
    <property type="project" value="InterPro"/>
</dbReference>
<gene>
    <name evidence="14" type="primary">LOC107801329</name>
</gene>
<evidence type="ECO:0000259" key="12">
    <source>
        <dbReference type="PROSITE" id="PS51387"/>
    </source>
</evidence>
<keyword evidence="5 11" id="KW-0732">Signal</keyword>
<dbReference type="SUPFAM" id="SSF55103">
    <property type="entry name" value="FAD-linked oxidases, C-terminal domain"/>
    <property type="match status" value="1"/>
</dbReference>
<evidence type="ECO:0000313" key="14">
    <source>
        <dbReference type="RefSeq" id="XP_016480121.1"/>
    </source>
</evidence>
<dbReference type="AlphaFoldDB" id="A0A1S4AU58"/>
<dbReference type="EC" id="1.5.99.12" evidence="3"/>
<keyword evidence="7" id="KW-0560">Oxidoreductase</keyword>
<dbReference type="PANTHER" id="PTHR13878">
    <property type="entry name" value="GULONOLACTONE OXIDASE"/>
    <property type="match status" value="1"/>
</dbReference>
<dbReference type="Pfam" id="PF01565">
    <property type="entry name" value="FAD_binding_4"/>
    <property type="match status" value="1"/>
</dbReference>
<evidence type="ECO:0000256" key="2">
    <source>
        <dbReference type="ARBA" id="ARBA00005466"/>
    </source>
</evidence>
<evidence type="ECO:0000313" key="13">
    <source>
        <dbReference type="Proteomes" id="UP000790787"/>
    </source>
</evidence>
<dbReference type="PANTHER" id="PTHR13878:SF154">
    <property type="entry name" value="CYTOKININ DEHYDROGENASE"/>
    <property type="match status" value="1"/>
</dbReference>
<dbReference type="InterPro" id="IPR050432">
    <property type="entry name" value="FAD-linked_Oxidoreductases_BP"/>
</dbReference>
<accession>A0A1S4AU58</accession>
<dbReference type="SMR" id="A0A1S4AU58"/>
<dbReference type="InterPro" id="IPR006094">
    <property type="entry name" value="Oxid_FAD_bind_N"/>
</dbReference>
<sequence length="547" mass="61614">MKLPPHFLFKQNDLLLKLLIFILCSCSSNKNKLCCNNHQFATPAVSTSSSFSLNYLSLKQLQLEGYLNFDNLEHAAKDFGNRCHFLPLAVLYPKSVSDISSTIKLIFEMGSKTGITVAARGHGHSLEGQSQAYQGLVISMESLQTPAMKFKTGEVPYVDVSAGELWINILHESLKLGIAPKSWTDYIHLTVGGTLSNAGISGQAFRHGPQINNVQQLEVVTGKGEVITCSEEKNADLFHGVLGGLGQFGIITRARIALETAPKQVKWIRVLYSDFAIFSNDQEHLISTQDTFDYIEGFVIINQTGLLNSWRSSFNRKDSVLASNFSSEGRVLFCLEVAKYFNPEDTDSIDQNIDILLSKLNFMRSTLFLSEVSYVEFLDRVHVSEMELQEKGLWDVPHPWLNLLIPKSRILEFAQEVFGKILTDTSNGPLLIYPVNKSKWRKGTSMVTPDEDVFYLIAFLSSAMPSSTGSDGLRHILAQNKRILNFCEKINIGMKQYLPNYKTQEEWKDHFGPQWIPFARRKSTYDPLAMLAPGQRIFRRAEACEQQ</sequence>
<evidence type="ECO:0000256" key="4">
    <source>
        <dbReference type="ARBA" id="ARBA00022630"/>
    </source>
</evidence>
<keyword evidence="6" id="KW-0274">FAD</keyword>
<feature type="signal peptide" evidence="11">
    <location>
        <begin position="1"/>
        <end position="28"/>
    </location>
</feature>
<dbReference type="PROSITE" id="PS51387">
    <property type="entry name" value="FAD_PCMH"/>
    <property type="match status" value="1"/>
</dbReference>
<dbReference type="OMA" id="TIKHIWN"/>
<feature type="chain" id="PRO_5010230334" description="cytokinin dehydrogenase" evidence="11">
    <location>
        <begin position="29"/>
        <end position="547"/>
    </location>
</feature>
<keyword evidence="4" id="KW-0285">Flavoprotein</keyword>